<keyword evidence="2" id="KW-1185">Reference proteome</keyword>
<sequence>MDSKSTTKYAIQVPPKCDPKDNSFEGSATSRPFTNALINLGVLFLVVYRNLQEGKIWIGDAFVSISNSLLYHFSTLLEFLLDNVTILSEK</sequence>
<evidence type="ECO:0000313" key="2">
    <source>
        <dbReference type="Proteomes" id="UP000019132"/>
    </source>
</evidence>
<dbReference type="Proteomes" id="UP000019132">
    <property type="component" value="Unassembled WGS sequence"/>
</dbReference>
<name>K3WYV0_GLOUD</name>
<reference evidence="2" key="2">
    <citation type="submission" date="2010-04" db="EMBL/GenBank/DDBJ databases">
        <authorList>
            <person name="Buell R."/>
            <person name="Hamilton J."/>
            <person name="Hostetler J."/>
        </authorList>
    </citation>
    <scope>NUCLEOTIDE SEQUENCE [LARGE SCALE GENOMIC DNA]</scope>
    <source>
        <strain evidence="2">DAOM:BR144</strain>
    </source>
</reference>
<evidence type="ECO:0000313" key="1">
    <source>
        <dbReference type="EnsemblProtists" id="PYU1_T010149"/>
    </source>
</evidence>
<dbReference type="EnsemblProtists" id="PYU1_T010149">
    <property type="protein sequence ID" value="PYU1_T010149"/>
    <property type="gene ID" value="PYU1_G010129"/>
</dbReference>
<organism evidence="1 2">
    <name type="scientific">Globisporangium ultimum (strain ATCC 200006 / CBS 805.95 / DAOM BR144)</name>
    <name type="common">Pythium ultimum</name>
    <dbReference type="NCBI Taxonomy" id="431595"/>
    <lineage>
        <taxon>Eukaryota</taxon>
        <taxon>Sar</taxon>
        <taxon>Stramenopiles</taxon>
        <taxon>Oomycota</taxon>
        <taxon>Peronosporomycetes</taxon>
        <taxon>Pythiales</taxon>
        <taxon>Pythiaceae</taxon>
        <taxon>Globisporangium</taxon>
    </lineage>
</organism>
<dbReference type="HOGENOM" id="CLU_2445661_0_0_1"/>
<dbReference type="InParanoid" id="K3WYV0"/>
<reference evidence="1" key="3">
    <citation type="submission" date="2015-02" db="UniProtKB">
        <authorList>
            <consortium name="EnsemblProtists"/>
        </authorList>
    </citation>
    <scope>IDENTIFICATION</scope>
    <source>
        <strain evidence="1">DAOM BR144</strain>
    </source>
</reference>
<dbReference type="EMBL" id="GL376623">
    <property type="status" value="NOT_ANNOTATED_CDS"/>
    <property type="molecule type" value="Genomic_DNA"/>
</dbReference>
<dbReference type="AlphaFoldDB" id="K3WYV0"/>
<proteinExistence type="predicted"/>
<dbReference type="VEuPathDB" id="FungiDB:PYU1_G010129"/>
<accession>K3WYV0</accession>
<reference evidence="2" key="1">
    <citation type="journal article" date="2010" name="Genome Biol.">
        <title>Genome sequence of the necrotrophic plant pathogen Pythium ultimum reveals original pathogenicity mechanisms and effector repertoire.</title>
        <authorList>
            <person name="Levesque C.A."/>
            <person name="Brouwer H."/>
            <person name="Cano L."/>
            <person name="Hamilton J.P."/>
            <person name="Holt C."/>
            <person name="Huitema E."/>
            <person name="Raffaele S."/>
            <person name="Robideau G.P."/>
            <person name="Thines M."/>
            <person name="Win J."/>
            <person name="Zerillo M.M."/>
            <person name="Beakes G.W."/>
            <person name="Boore J.L."/>
            <person name="Busam D."/>
            <person name="Dumas B."/>
            <person name="Ferriera S."/>
            <person name="Fuerstenberg S.I."/>
            <person name="Gachon C.M."/>
            <person name="Gaulin E."/>
            <person name="Govers F."/>
            <person name="Grenville-Briggs L."/>
            <person name="Horner N."/>
            <person name="Hostetler J."/>
            <person name="Jiang R.H."/>
            <person name="Johnson J."/>
            <person name="Krajaejun T."/>
            <person name="Lin H."/>
            <person name="Meijer H.J."/>
            <person name="Moore B."/>
            <person name="Morris P."/>
            <person name="Phuntmart V."/>
            <person name="Puiu D."/>
            <person name="Shetty J."/>
            <person name="Stajich J.E."/>
            <person name="Tripathy S."/>
            <person name="Wawra S."/>
            <person name="van West P."/>
            <person name="Whitty B.R."/>
            <person name="Coutinho P.M."/>
            <person name="Henrissat B."/>
            <person name="Martin F."/>
            <person name="Thomas P.D."/>
            <person name="Tyler B.M."/>
            <person name="De Vries R.P."/>
            <person name="Kamoun S."/>
            <person name="Yandell M."/>
            <person name="Tisserat N."/>
            <person name="Buell C.R."/>
        </authorList>
    </citation>
    <scope>NUCLEOTIDE SEQUENCE</scope>
    <source>
        <strain evidence="2">DAOM:BR144</strain>
    </source>
</reference>
<protein>
    <submittedName>
        <fullName evidence="1">Uncharacterized protein</fullName>
    </submittedName>
</protein>